<feature type="region of interest" description="Disordered" evidence="1">
    <location>
        <begin position="1"/>
        <end position="89"/>
    </location>
</feature>
<evidence type="ECO:0000313" key="2">
    <source>
        <dbReference type="EMBL" id="KAF7416758.1"/>
    </source>
</evidence>
<gene>
    <name evidence="2" type="ORF">H0235_011289</name>
</gene>
<keyword evidence="3" id="KW-1185">Reference proteome</keyword>
<proteinExistence type="predicted"/>
<dbReference type="Proteomes" id="UP000600918">
    <property type="component" value="Unassembled WGS sequence"/>
</dbReference>
<reference evidence="2" key="1">
    <citation type="journal article" date="2020" name="G3 (Bethesda)">
        <title>High-Quality Assemblies for Three Invasive Social Wasps from the &lt;i&gt;Vespula&lt;/i&gt; Genus.</title>
        <authorList>
            <person name="Harrop T.W.R."/>
            <person name="Guhlin J."/>
            <person name="McLaughlin G.M."/>
            <person name="Permina E."/>
            <person name="Stockwell P."/>
            <person name="Gilligan J."/>
            <person name="Le Lec M.F."/>
            <person name="Gruber M.A.M."/>
            <person name="Quinn O."/>
            <person name="Lovegrove M."/>
            <person name="Duncan E.J."/>
            <person name="Remnant E.J."/>
            <person name="Van Eeckhoven J."/>
            <person name="Graham B."/>
            <person name="Knapp R.A."/>
            <person name="Langford K.W."/>
            <person name="Kronenberg Z."/>
            <person name="Press M.O."/>
            <person name="Eacker S.M."/>
            <person name="Wilson-Rankin E.E."/>
            <person name="Purcell J."/>
            <person name="Lester P.J."/>
            <person name="Dearden P.K."/>
        </authorList>
    </citation>
    <scope>NUCLEOTIDE SEQUENCE</scope>
    <source>
        <strain evidence="2">Volc-1</strain>
    </source>
</reference>
<dbReference type="AlphaFoldDB" id="A0A834NRW8"/>
<feature type="compositionally biased region" description="Pro residues" evidence="1">
    <location>
        <begin position="40"/>
        <end position="54"/>
    </location>
</feature>
<sequence>MREVALALASRDENETANRSSSVRESVLRANRYPDASIRPPTPPPPPPPPPPPQLVRGNEGRSEDGRESAHRRSLQATRALEPETHILS</sequence>
<evidence type="ECO:0000313" key="3">
    <source>
        <dbReference type="Proteomes" id="UP000600918"/>
    </source>
</evidence>
<protein>
    <submittedName>
        <fullName evidence="2">Uncharacterized protein</fullName>
    </submittedName>
</protein>
<comment type="caution">
    <text evidence="2">The sequence shown here is derived from an EMBL/GenBank/DDBJ whole genome shotgun (WGS) entry which is preliminary data.</text>
</comment>
<accession>A0A834NRW8</accession>
<evidence type="ECO:0000256" key="1">
    <source>
        <dbReference type="SAM" id="MobiDB-lite"/>
    </source>
</evidence>
<name>A0A834NRW8_VESPE</name>
<dbReference type="EMBL" id="JACSDY010000010">
    <property type="protein sequence ID" value="KAF7416758.1"/>
    <property type="molecule type" value="Genomic_DNA"/>
</dbReference>
<feature type="compositionally biased region" description="Basic and acidic residues" evidence="1">
    <location>
        <begin position="59"/>
        <end position="71"/>
    </location>
</feature>
<organism evidence="2 3">
    <name type="scientific">Vespula pensylvanica</name>
    <name type="common">Western yellow jacket</name>
    <name type="synonym">Wasp</name>
    <dbReference type="NCBI Taxonomy" id="30213"/>
    <lineage>
        <taxon>Eukaryota</taxon>
        <taxon>Metazoa</taxon>
        <taxon>Ecdysozoa</taxon>
        <taxon>Arthropoda</taxon>
        <taxon>Hexapoda</taxon>
        <taxon>Insecta</taxon>
        <taxon>Pterygota</taxon>
        <taxon>Neoptera</taxon>
        <taxon>Endopterygota</taxon>
        <taxon>Hymenoptera</taxon>
        <taxon>Apocrita</taxon>
        <taxon>Aculeata</taxon>
        <taxon>Vespoidea</taxon>
        <taxon>Vespidae</taxon>
        <taxon>Vespinae</taxon>
        <taxon>Vespula</taxon>
    </lineage>
</organism>